<evidence type="ECO:0000313" key="5">
    <source>
        <dbReference type="Proteomes" id="UP000664132"/>
    </source>
</evidence>
<dbReference type="GO" id="GO:0031929">
    <property type="term" value="P:TOR signaling"/>
    <property type="evidence" value="ECO:0007669"/>
    <property type="project" value="InterPro"/>
</dbReference>
<feature type="region of interest" description="Disordered" evidence="3">
    <location>
        <begin position="332"/>
        <end position="414"/>
    </location>
</feature>
<evidence type="ECO:0000256" key="2">
    <source>
        <dbReference type="PROSITE-ProRule" id="PRU00221"/>
    </source>
</evidence>
<reference evidence="4" key="1">
    <citation type="submission" date="2021-02" db="EMBL/GenBank/DDBJ databases">
        <title>Genome sequence Cadophora malorum strain M34.</title>
        <authorList>
            <person name="Stefanovic E."/>
            <person name="Vu D."/>
            <person name="Scully C."/>
            <person name="Dijksterhuis J."/>
            <person name="Roader J."/>
            <person name="Houbraken J."/>
        </authorList>
    </citation>
    <scope>NUCLEOTIDE SEQUENCE</scope>
    <source>
        <strain evidence="4">M34</strain>
    </source>
</reference>
<accession>A0A8H7WKH2</accession>
<feature type="compositionally biased region" description="Polar residues" evidence="3">
    <location>
        <begin position="158"/>
        <end position="170"/>
    </location>
</feature>
<dbReference type="InterPro" id="IPR037588">
    <property type="entry name" value="MLST8"/>
</dbReference>
<comment type="caution">
    <text evidence="4">The sequence shown here is derived from an EMBL/GenBank/DDBJ whole genome shotgun (WGS) entry which is preliminary data.</text>
</comment>
<protein>
    <recommendedName>
        <fullName evidence="6">WD40 repeat-like protein</fullName>
    </recommendedName>
</protein>
<gene>
    <name evidence="4" type="ORF">IFR04_000299</name>
</gene>
<evidence type="ECO:0000313" key="4">
    <source>
        <dbReference type="EMBL" id="KAG4426417.1"/>
    </source>
</evidence>
<dbReference type="SMART" id="SM00320">
    <property type="entry name" value="WD40"/>
    <property type="match status" value="4"/>
</dbReference>
<organism evidence="4 5">
    <name type="scientific">Cadophora malorum</name>
    <dbReference type="NCBI Taxonomy" id="108018"/>
    <lineage>
        <taxon>Eukaryota</taxon>
        <taxon>Fungi</taxon>
        <taxon>Dikarya</taxon>
        <taxon>Ascomycota</taxon>
        <taxon>Pezizomycotina</taxon>
        <taxon>Leotiomycetes</taxon>
        <taxon>Helotiales</taxon>
        <taxon>Ploettnerulaceae</taxon>
        <taxon>Cadophora</taxon>
    </lineage>
</organism>
<dbReference type="GO" id="GO:0032956">
    <property type="term" value="P:regulation of actin cytoskeleton organization"/>
    <property type="evidence" value="ECO:0007669"/>
    <property type="project" value="TreeGrafter"/>
</dbReference>
<dbReference type="InterPro" id="IPR015943">
    <property type="entry name" value="WD40/YVTN_repeat-like_dom_sf"/>
</dbReference>
<comment type="similarity">
    <text evidence="1">Belongs to the WD repeat LST8 family.</text>
</comment>
<feature type="region of interest" description="Disordered" evidence="3">
    <location>
        <begin position="152"/>
        <end position="197"/>
    </location>
</feature>
<dbReference type="GO" id="GO:0031932">
    <property type="term" value="C:TORC2 complex"/>
    <property type="evidence" value="ECO:0007669"/>
    <property type="project" value="InterPro"/>
</dbReference>
<evidence type="ECO:0000256" key="1">
    <source>
        <dbReference type="ARBA" id="ARBA00009890"/>
    </source>
</evidence>
<dbReference type="EMBL" id="JAFJYH010000002">
    <property type="protein sequence ID" value="KAG4426417.1"/>
    <property type="molecule type" value="Genomic_DNA"/>
</dbReference>
<feature type="compositionally biased region" description="Polar residues" evidence="3">
    <location>
        <begin position="332"/>
        <end position="346"/>
    </location>
</feature>
<feature type="repeat" description="WD" evidence="2">
    <location>
        <begin position="1092"/>
        <end position="1126"/>
    </location>
</feature>
<feature type="compositionally biased region" description="Polar residues" evidence="3">
    <location>
        <begin position="177"/>
        <end position="196"/>
    </location>
</feature>
<dbReference type="OrthoDB" id="10248252at2759"/>
<feature type="compositionally biased region" description="Basic and acidic residues" evidence="3">
    <location>
        <begin position="373"/>
        <end position="391"/>
    </location>
</feature>
<dbReference type="GO" id="GO:0031931">
    <property type="term" value="C:TORC1 complex"/>
    <property type="evidence" value="ECO:0007669"/>
    <property type="project" value="InterPro"/>
</dbReference>
<evidence type="ECO:0008006" key="6">
    <source>
        <dbReference type="Google" id="ProtNLM"/>
    </source>
</evidence>
<dbReference type="Proteomes" id="UP000664132">
    <property type="component" value="Unassembled WGS sequence"/>
</dbReference>
<feature type="region of interest" description="Disordered" evidence="3">
    <location>
        <begin position="1"/>
        <end position="49"/>
    </location>
</feature>
<dbReference type="Gene3D" id="2.130.10.10">
    <property type="entry name" value="YVTN repeat-like/Quinoprotein amine dehydrogenase"/>
    <property type="match status" value="1"/>
</dbReference>
<keyword evidence="5" id="KW-1185">Reference proteome</keyword>
<sequence length="1390" mass="153638">MAPPGGAMPASRNDIIDLVSDDEDVSRLDPVPDRNNFLPPTGASSSMQTSRPFIFNGLPDPTEFPSRVNTQSRPVAGLMGSGPQYGSVPLGTPRQLSAHPTPRINGANKRASIDQLPKLQPSMPYMDENTGTGVSGGSPGPNVMNASRKRRKLGGGVQQTFPPVGRNSSAPILPPTIANSPQLQRLSSSPGMSNGGQPIFPAVSGPSIITGRDRAQASVMPPPMEPEMRRVLEKQVLPHVHAAVRPYRDTLTHAERTEIGQSAASRLVIVPGFMTHYLKNNKTLTPAFESQMKLNAYLFVNQGVEKVVKQRLEEEDPTVQALLAQNDTMVGFQSSVGTPDTGSTPPSEELEQHPPRKRRRAISISPSTSYSNDHTDAETGRQNKQDAEMSRSRRAAAQLPQGAYELKRRKRRTKEEMAAARASNLEGSEGIAGTIVTSPMVKSVQPTPVQQISEVKPKRKRRTKAEMAEARRQEEEAYHNGTIKRQSTQISGLYQQFNRSSMQNSGQDEHVGVDTFRAPALARGNVVRLQPQQSASQPSVHLAPFHGSNMGDDFKPYVRNAIREKLHEKLSRLGLGEEVEALEADSESFHVPFSSEEIIQLRQFLVDEYKLAVGSRYPDAADQIVRFMKSNKIPISKMLKALEHPKRNQRKSRLLYTRSIAAIADFLADASTKAVDTPSELPDGVVQRKVTSHDLISMLGAREIFGMTPVKARRGQSSFKVVANSYLEDALIRQSEWTDCSGDISSITWTGPDSFICGALAHSDSHNMQYNKPGNLMVGSTSLDTVKLYPDHRVVRPVVEKEDDKENANALDSMRTTQSPWMYESVVSTTHCDKNGFSFTASFDKTVKVWSVSEAGSSMDLRGIWQHNEKVNFVAASPYHERIATACASNGNAVRVYSFDSDAISQSPFAEYCGERSGEPCDELGNQAKWSYQPATMQWGKAPGVVDFLLVGYSPRSITGNDNDVPELKRNSGEICLWNTSTKDQILVIAAKQNVFEVMWHPTQPIFLAATSPHGPADLSKTKTQVRIFHQQETGTFSNVKTLDCPAIDINELTVNCTNGSTYVWDTGRSDQPFHVLDHGGSLDNPDPDVPLDIGDSGVKFAAWGKSADRFYTGGSDGVIKAWDLRAVDGKTLVRDVMSISGGISTGVFNEDCSKLLIGDATGKIYLLSVDDSEIQEDLMLATISTLPRLAIGSQLSRAIRRPKVVIPHPEPAPPPGYVTETIEKTGPEIAREYLESGQIIRIKEPYNFVYQGPFYSQMNRYNLEAHVNSDPNQRLLDEVWAVQQCVVKNQRELPFHTRLPMPKSSSDIYRHQNNIEKNRKQFRLKTGFDWDPSKMSPELWALLDNGKLLELAEDIAYEHSYEPTPRFGMFGAWKNYCSRLGKGRVRVVD</sequence>
<keyword evidence="2" id="KW-0853">WD repeat</keyword>
<dbReference type="PANTHER" id="PTHR19842:SF2">
    <property type="entry name" value="WD REPEAT PROTEIN (AFU_ORTHOLOGUE AFUA_5G04300)"/>
    <property type="match status" value="1"/>
</dbReference>
<dbReference type="PROSITE" id="PS50082">
    <property type="entry name" value="WD_REPEATS_2"/>
    <property type="match status" value="1"/>
</dbReference>
<dbReference type="PANTHER" id="PTHR19842">
    <property type="entry name" value="G BETA-LIKE PROTEIN GBL"/>
    <property type="match status" value="1"/>
</dbReference>
<proteinExistence type="inferred from homology"/>
<dbReference type="SUPFAM" id="SSF101908">
    <property type="entry name" value="Putative isomerase YbhE"/>
    <property type="match status" value="1"/>
</dbReference>
<name>A0A8H7WKH2_9HELO</name>
<evidence type="ECO:0000256" key="3">
    <source>
        <dbReference type="SAM" id="MobiDB-lite"/>
    </source>
</evidence>
<dbReference type="InterPro" id="IPR001680">
    <property type="entry name" value="WD40_rpt"/>
</dbReference>